<evidence type="ECO:0000313" key="3">
    <source>
        <dbReference type="Proteomes" id="UP000593571"/>
    </source>
</evidence>
<sequence>MKDPTPCSSTTSCQGDAPQKGSRLARGAWQLLLLLLCSPGLVKFSAPLLGLHMAMANMASHCLVGYLLGLCILWYSSLQLGGRLTVILARKLFVDVLVPVQQALGQPLTIARAWGLQTLTALIRRAHRGILWLLRWKGGLALLSVAQWAYYSLVNFRHENSKALELLLRAVLQQLAVSLLVRCLERLLVAVGQVAWAMQHSGLRPLEWARPCWAASKDLDAVTVILPATTVPLSQRFPGPNPAIPSRLTLASISLCLRVRDKDANKGKGGCRFGATNTPIHTRIQSNRTSKMAFRSSSKQALAQQVKAACVLIILLYIYAVSLFVQILK</sequence>
<feature type="transmembrane region" description="Helical" evidence="1">
    <location>
        <begin position="58"/>
        <end position="75"/>
    </location>
</feature>
<keyword evidence="1" id="KW-0812">Transmembrane</keyword>
<protein>
    <submittedName>
        <fullName evidence="2">Uncharacterized protein</fullName>
    </submittedName>
</protein>
<name>A0A7J8JHX9_ROUAE</name>
<keyword evidence="3" id="KW-1185">Reference proteome</keyword>
<dbReference type="EMBL" id="JACASE010000002">
    <property type="protein sequence ID" value="KAF6496131.1"/>
    <property type="molecule type" value="Genomic_DNA"/>
</dbReference>
<keyword evidence="1" id="KW-0472">Membrane</keyword>
<accession>A0A7J8JHX9</accession>
<proteinExistence type="predicted"/>
<gene>
    <name evidence="2" type="ORF">HJG63_010361</name>
</gene>
<evidence type="ECO:0000313" key="2">
    <source>
        <dbReference type="EMBL" id="KAF6496131.1"/>
    </source>
</evidence>
<feature type="transmembrane region" description="Helical" evidence="1">
    <location>
        <begin position="28"/>
        <end position="46"/>
    </location>
</feature>
<comment type="caution">
    <text evidence="2">The sequence shown here is derived from an EMBL/GenBank/DDBJ whole genome shotgun (WGS) entry which is preliminary data.</text>
</comment>
<keyword evidence="1" id="KW-1133">Transmembrane helix</keyword>
<evidence type="ECO:0000256" key="1">
    <source>
        <dbReference type="SAM" id="Phobius"/>
    </source>
</evidence>
<feature type="transmembrane region" description="Helical" evidence="1">
    <location>
        <begin position="308"/>
        <end position="328"/>
    </location>
</feature>
<reference evidence="2 3" key="1">
    <citation type="journal article" date="2020" name="Nature">
        <title>Six reference-quality genomes reveal evolution of bat adaptations.</title>
        <authorList>
            <person name="Jebb D."/>
            <person name="Huang Z."/>
            <person name="Pippel M."/>
            <person name="Hughes G.M."/>
            <person name="Lavrichenko K."/>
            <person name="Devanna P."/>
            <person name="Winkler S."/>
            <person name="Jermiin L.S."/>
            <person name="Skirmuntt E.C."/>
            <person name="Katzourakis A."/>
            <person name="Burkitt-Gray L."/>
            <person name="Ray D.A."/>
            <person name="Sullivan K.A.M."/>
            <person name="Roscito J.G."/>
            <person name="Kirilenko B.M."/>
            <person name="Davalos L.M."/>
            <person name="Corthals A.P."/>
            <person name="Power M.L."/>
            <person name="Jones G."/>
            <person name="Ransome R.D."/>
            <person name="Dechmann D.K.N."/>
            <person name="Locatelli A.G."/>
            <person name="Puechmaille S.J."/>
            <person name="Fedrigo O."/>
            <person name="Jarvis E.D."/>
            <person name="Hiller M."/>
            <person name="Vernes S.C."/>
            <person name="Myers E.W."/>
            <person name="Teeling E.C."/>
        </authorList>
    </citation>
    <scope>NUCLEOTIDE SEQUENCE [LARGE SCALE GENOMIC DNA]</scope>
    <source>
        <strain evidence="2">MRouAeg1</strain>
        <tissue evidence="2">Muscle</tissue>
    </source>
</reference>
<dbReference type="AlphaFoldDB" id="A0A7J8JHX9"/>
<organism evidence="2 3">
    <name type="scientific">Rousettus aegyptiacus</name>
    <name type="common">Egyptian fruit bat</name>
    <name type="synonym">Pteropus aegyptiacus</name>
    <dbReference type="NCBI Taxonomy" id="9407"/>
    <lineage>
        <taxon>Eukaryota</taxon>
        <taxon>Metazoa</taxon>
        <taxon>Chordata</taxon>
        <taxon>Craniata</taxon>
        <taxon>Vertebrata</taxon>
        <taxon>Euteleostomi</taxon>
        <taxon>Mammalia</taxon>
        <taxon>Eutheria</taxon>
        <taxon>Laurasiatheria</taxon>
        <taxon>Chiroptera</taxon>
        <taxon>Yinpterochiroptera</taxon>
        <taxon>Pteropodoidea</taxon>
        <taxon>Pteropodidae</taxon>
        <taxon>Rousettinae</taxon>
        <taxon>Rousettus</taxon>
    </lineage>
</organism>
<dbReference type="Proteomes" id="UP000593571">
    <property type="component" value="Unassembled WGS sequence"/>
</dbReference>